<gene>
    <name evidence="1" type="ORF">LCGC14_0474060</name>
</gene>
<comment type="caution">
    <text evidence="1">The sequence shown here is derived from an EMBL/GenBank/DDBJ whole genome shotgun (WGS) entry which is preliminary data.</text>
</comment>
<proteinExistence type="predicted"/>
<name>A0A0F9UYA2_9ZZZZ</name>
<sequence>MNERREQIGLSNYLHFYDENIEDKLQKIVSIKSNLLLNLKLFHKQDKIKALKQIAKFELKISDLSFEENKNEFAADSIFSTINSLIEIRKDLCYTIALKGLLIRKFNEKTTQEFFRIIKDLQGSSLSNNYEFFKYIINQYVENSYPFKLQNIIKAPFYIFWKIKFEDILYLKLNPYVISKHPVYSKELSNHLGNLEKNKIVKIKDTILPDLYYRIVRINSNHYRSSVLERKKKLKEIVNNIIEDFAFFKTDQITRWEKDIHILDYYSTAERII</sequence>
<accession>A0A0F9UYA2</accession>
<reference evidence="1" key="1">
    <citation type="journal article" date="2015" name="Nature">
        <title>Complex archaea that bridge the gap between prokaryotes and eukaryotes.</title>
        <authorList>
            <person name="Spang A."/>
            <person name="Saw J.H."/>
            <person name="Jorgensen S.L."/>
            <person name="Zaremba-Niedzwiedzka K."/>
            <person name="Martijn J."/>
            <person name="Lind A.E."/>
            <person name="van Eijk R."/>
            <person name="Schleper C."/>
            <person name="Guy L."/>
            <person name="Ettema T.J."/>
        </authorList>
    </citation>
    <scope>NUCLEOTIDE SEQUENCE</scope>
</reference>
<evidence type="ECO:0000313" key="1">
    <source>
        <dbReference type="EMBL" id="KKN66206.1"/>
    </source>
</evidence>
<protein>
    <submittedName>
        <fullName evidence="1">Uncharacterized protein</fullName>
    </submittedName>
</protein>
<dbReference type="AlphaFoldDB" id="A0A0F9UYA2"/>
<organism evidence="1">
    <name type="scientific">marine sediment metagenome</name>
    <dbReference type="NCBI Taxonomy" id="412755"/>
    <lineage>
        <taxon>unclassified sequences</taxon>
        <taxon>metagenomes</taxon>
        <taxon>ecological metagenomes</taxon>
    </lineage>
</organism>
<dbReference type="EMBL" id="LAZR01000508">
    <property type="protein sequence ID" value="KKN66206.1"/>
    <property type="molecule type" value="Genomic_DNA"/>
</dbReference>